<name>A0AC58SN22_TOBAC</name>
<evidence type="ECO:0000313" key="1">
    <source>
        <dbReference type="Proteomes" id="UP000790787"/>
    </source>
</evidence>
<reference evidence="1" key="1">
    <citation type="journal article" date="2014" name="Nat. Commun.">
        <title>The tobacco genome sequence and its comparison with those of tomato and potato.</title>
        <authorList>
            <person name="Sierro N."/>
            <person name="Battey J.N."/>
            <person name="Ouadi S."/>
            <person name="Bakaher N."/>
            <person name="Bovet L."/>
            <person name="Willig A."/>
            <person name="Goepfert S."/>
            <person name="Peitsch M.C."/>
            <person name="Ivanov N.V."/>
        </authorList>
    </citation>
    <scope>NUCLEOTIDE SEQUENCE [LARGE SCALE GENOMIC DNA]</scope>
</reference>
<accession>A0AC58SN22</accession>
<gene>
    <name evidence="2" type="primary">LOC142169080</name>
</gene>
<keyword evidence="1" id="KW-1185">Reference proteome</keyword>
<dbReference type="Proteomes" id="UP000790787">
    <property type="component" value="Chromosome 14"/>
</dbReference>
<organism evidence="1 2">
    <name type="scientific">Nicotiana tabacum</name>
    <name type="common">Common tobacco</name>
    <dbReference type="NCBI Taxonomy" id="4097"/>
    <lineage>
        <taxon>Eukaryota</taxon>
        <taxon>Viridiplantae</taxon>
        <taxon>Streptophyta</taxon>
        <taxon>Embryophyta</taxon>
        <taxon>Tracheophyta</taxon>
        <taxon>Spermatophyta</taxon>
        <taxon>Magnoliopsida</taxon>
        <taxon>eudicotyledons</taxon>
        <taxon>Gunneridae</taxon>
        <taxon>Pentapetalae</taxon>
        <taxon>asterids</taxon>
        <taxon>lamiids</taxon>
        <taxon>Solanales</taxon>
        <taxon>Solanaceae</taxon>
        <taxon>Nicotianoideae</taxon>
        <taxon>Nicotianeae</taxon>
        <taxon>Nicotiana</taxon>
    </lineage>
</organism>
<dbReference type="RefSeq" id="XP_075086384.1">
    <property type="nucleotide sequence ID" value="XM_075230283.1"/>
</dbReference>
<evidence type="ECO:0000313" key="2">
    <source>
        <dbReference type="RefSeq" id="XP_075086384.1"/>
    </source>
</evidence>
<proteinExistence type="predicted"/>
<sequence>MRTSSRCLMKIDLRKAYDIVSWDFIEEALIGYGYLISFIELIMVCIKSTKFSVKVNRVGYGYFEGKRVLRQGDSISPLLFVLVKFHPMCKNLKLSHLIFVDDLMIFCKGDIQSI</sequence>
<protein>
    <submittedName>
        <fullName evidence="2">Uncharacterized protein LOC142169080</fullName>
    </submittedName>
</protein>
<reference evidence="2" key="2">
    <citation type="submission" date="2025-08" db="UniProtKB">
        <authorList>
            <consortium name="RefSeq"/>
        </authorList>
    </citation>
    <scope>IDENTIFICATION</scope>
    <source>
        <tissue evidence="2">Leaf</tissue>
    </source>
</reference>